<sequence length="122" mass="12907">MTIYSDDLVRITHWTSGLGACAFGVYDAVAGAGSDLHGLVMTYCGAVLVYTAGGFQDYLRRRDTRVVVHLAGNPGASLPQICAATGLHKDRVGSSLQRLTADGLVLSESGSTAISRSYRLTR</sequence>
<dbReference type="RefSeq" id="WP_159479494.1">
    <property type="nucleotide sequence ID" value="NZ_BAAATH010000009.1"/>
</dbReference>
<evidence type="ECO:0000313" key="3">
    <source>
        <dbReference type="EMBL" id="GFE08601.1"/>
    </source>
</evidence>
<evidence type="ECO:0000313" key="4">
    <source>
        <dbReference type="Proteomes" id="UP000435837"/>
    </source>
</evidence>
<dbReference type="EMBL" id="BLIN01000005">
    <property type="protein sequence ID" value="GFE08601.1"/>
    <property type="molecule type" value="Genomic_DNA"/>
</dbReference>
<name>A0A640SDU3_9ACTN</name>
<dbReference type="InterPro" id="IPR000835">
    <property type="entry name" value="HTH_MarR-typ"/>
</dbReference>
<proteinExistence type="predicted"/>
<dbReference type="AlphaFoldDB" id="A0A640SDU3"/>
<feature type="transmembrane region" description="Helical" evidence="1">
    <location>
        <begin position="36"/>
        <end position="55"/>
    </location>
</feature>
<dbReference type="Pfam" id="PF12802">
    <property type="entry name" value="MarR_2"/>
    <property type="match status" value="1"/>
</dbReference>
<dbReference type="Gene3D" id="1.10.10.10">
    <property type="entry name" value="Winged helix-like DNA-binding domain superfamily/Winged helix DNA-binding domain"/>
    <property type="match status" value="1"/>
</dbReference>
<evidence type="ECO:0000259" key="2">
    <source>
        <dbReference type="Pfam" id="PF12802"/>
    </source>
</evidence>
<gene>
    <name evidence="3" type="ORF">Scani_48690</name>
</gene>
<keyword evidence="1" id="KW-1133">Transmembrane helix</keyword>
<organism evidence="3 4">
    <name type="scientific">Streptomyces caniferus</name>
    <dbReference type="NCBI Taxonomy" id="285557"/>
    <lineage>
        <taxon>Bacteria</taxon>
        <taxon>Bacillati</taxon>
        <taxon>Actinomycetota</taxon>
        <taxon>Actinomycetes</taxon>
        <taxon>Kitasatosporales</taxon>
        <taxon>Streptomycetaceae</taxon>
        <taxon>Streptomyces</taxon>
    </lineage>
</organism>
<reference evidence="3 4" key="1">
    <citation type="submission" date="2019-12" db="EMBL/GenBank/DDBJ databases">
        <title>Whole genome shotgun sequence of Streptomyces caniferus NBRC 15389.</title>
        <authorList>
            <person name="Ichikawa N."/>
            <person name="Kimura A."/>
            <person name="Kitahashi Y."/>
            <person name="Komaki H."/>
            <person name="Tamura T."/>
        </authorList>
    </citation>
    <scope>NUCLEOTIDE SEQUENCE [LARGE SCALE GENOMIC DNA]</scope>
    <source>
        <strain evidence="3 4">NBRC 15389</strain>
    </source>
</reference>
<dbReference type="SUPFAM" id="SSF46785">
    <property type="entry name" value="Winged helix' DNA-binding domain"/>
    <property type="match status" value="1"/>
</dbReference>
<dbReference type="GO" id="GO:0003700">
    <property type="term" value="F:DNA-binding transcription factor activity"/>
    <property type="evidence" value="ECO:0007669"/>
    <property type="project" value="InterPro"/>
</dbReference>
<dbReference type="InterPro" id="IPR036388">
    <property type="entry name" value="WH-like_DNA-bd_sf"/>
</dbReference>
<feature type="domain" description="HTH marR-type" evidence="2">
    <location>
        <begin position="61"/>
        <end position="105"/>
    </location>
</feature>
<dbReference type="OrthoDB" id="4214214at2"/>
<dbReference type="InterPro" id="IPR036390">
    <property type="entry name" value="WH_DNA-bd_sf"/>
</dbReference>
<keyword evidence="1" id="KW-0812">Transmembrane</keyword>
<dbReference type="Proteomes" id="UP000435837">
    <property type="component" value="Unassembled WGS sequence"/>
</dbReference>
<comment type="caution">
    <text evidence="3">The sequence shown here is derived from an EMBL/GenBank/DDBJ whole genome shotgun (WGS) entry which is preliminary data.</text>
</comment>
<accession>A0A640SDU3</accession>
<protein>
    <recommendedName>
        <fullName evidence="2">HTH marR-type domain-containing protein</fullName>
    </recommendedName>
</protein>
<keyword evidence="1" id="KW-0472">Membrane</keyword>
<evidence type="ECO:0000256" key="1">
    <source>
        <dbReference type="SAM" id="Phobius"/>
    </source>
</evidence>